<accession>A0A3E1F0A9</accession>
<evidence type="ECO:0000313" key="1">
    <source>
        <dbReference type="EMBL" id="RFC55238.1"/>
    </source>
</evidence>
<dbReference type="AlphaFoldDB" id="A0A3E1F0A9"/>
<dbReference type="OrthoDB" id="7064118at2"/>
<sequence>MEAIITGDIVNSRAIEAKVWISKLKECLSLFGNEPGQWEIYRGDSFQLKVEPKKALLAAVLLKAQIKQFKALDIRMAIGIGEVNYEAEKITESNGDAFLRSGECFEQLKKDLLKMKSPDKNFDKTMNVMFSLAGISMNSWTPLSSKIIQLSLKNPNMTQSEMAKLLDKSQSNISIALKRGGFDEIQRLLNYYKEEIQKL</sequence>
<dbReference type="Pfam" id="PF16264">
    <property type="entry name" value="SatD"/>
    <property type="match status" value="1"/>
</dbReference>
<comment type="caution">
    <text evidence="1">The sequence shown here is derived from an EMBL/GenBank/DDBJ whole genome shotgun (WGS) entry which is preliminary data.</text>
</comment>
<dbReference type="RefSeq" id="WP_116880218.1">
    <property type="nucleotide sequence ID" value="NZ_QURB01000002.1"/>
</dbReference>
<reference evidence="1 2" key="1">
    <citation type="submission" date="2018-08" db="EMBL/GenBank/DDBJ databases">
        <title>The draft genome squence of Brumimicrobium sp. N62.</title>
        <authorList>
            <person name="Du Z.-J."/>
            <person name="Luo H.-R."/>
        </authorList>
    </citation>
    <scope>NUCLEOTIDE SEQUENCE [LARGE SCALE GENOMIC DNA]</scope>
    <source>
        <strain evidence="1 2">N62</strain>
    </source>
</reference>
<proteinExistence type="predicted"/>
<name>A0A3E1F0A9_9FLAO</name>
<evidence type="ECO:0000313" key="2">
    <source>
        <dbReference type="Proteomes" id="UP000257127"/>
    </source>
</evidence>
<gene>
    <name evidence="1" type="ORF">DXU93_05300</name>
</gene>
<dbReference type="Proteomes" id="UP000257127">
    <property type="component" value="Unassembled WGS sequence"/>
</dbReference>
<organism evidence="1 2">
    <name type="scientific">Brumimicrobium aurantiacum</name>
    <dbReference type="NCBI Taxonomy" id="1737063"/>
    <lineage>
        <taxon>Bacteria</taxon>
        <taxon>Pseudomonadati</taxon>
        <taxon>Bacteroidota</taxon>
        <taxon>Flavobacteriia</taxon>
        <taxon>Flavobacteriales</taxon>
        <taxon>Crocinitomicaceae</taxon>
        <taxon>Brumimicrobium</taxon>
    </lineage>
</organism>
<keyword evidence="2" id="KW-1185">Reference proteome</keyword>
<protein>
    <submittedName>
        <fullName evidence="1">Transcriptional regulator</fullName>
    </submittedName>
</protein>
<dbReference type="EMBL" id="QURB01000002">
    <property type="protein sequence ID" value="RFC55238.1"/>
    <property type="molecule type" value="Genomic_DNA"/>
</dbReference>
<dbReference type="InterPro" id="IPR032580">
    <property type="entry name" value="SatD"/>
</dbReference>